<evidence type="ECO:0000256" key="4">
    <source>
        <dbReference type="SAM" id="Phobius"/>
    </source>
</evidence>
<keyword evidence="6" id="KW-1185">Reference proteome</keyword>
<evidence type="ECO:0000256" key="1">
    <source>
        <dbReference type="ARBA" id="ARBA00013260"/>
    </source>
</evidence>
<evidence type="ECO:0000313" key="5">
    <source>
        <dbReference type="EMBL" id="KAF9762808.1"/>
    </source>
</evidence>
<evidence type="ECO:0000313" key="6">
    <source>
        <dbReference type="Proteomes" id="UP000740883"/>
    </source>
</evidence>
<dbReference type="SUPFAM" id="SSF102462">
    <property type="entry name" value="Peptidyl-tRNA hydrolase II"/>
    <property type="match status" value="1"/>
</dbReference>
<dbReference type="InterPro" id="IPR023476">
    <property type="entry name" value="Pep_tRNA_hydro_II_dom_sf"/>
</dbReference>
<keyword evidence="4" id="KW-1133">Transmembrane helix</keyword>
<feature type="transmembrane region" description="Helical" evidence="4">
    <location>
        <begin position="6"/>
        <end position="23"/>
    </location>
</feature>
<keyword evidence="4" id="KW-0472">Membrane</keyword>
<accession>A0A9P6GYE9</accession>
<dbReference type="EMBL" id="SBJO01000130">
    <property type="protein sequence ID" value="KAF9762808.1"/>
    <property type="molecule type" value="Genomic_DNA"/>
</dbReference>
<keyword evidence="2 5" id="KW-0378">Hydrolase</keyword>
<dbReference type="AlphaFoldDB" id="A0A9P6GYE9"/>
<keyword evidence="4" id="KW-0812">Transmembrane</keyword>
<organism evidence="5 6">
    <name type="scientific">Nosema granulosis</name>
    <dbReference type="NCBI Taxonomy" id="83296"/>
    <lineage>
        <taxon>Eukaryota</taxon>
        <taxon>Fungi</taxon>
        <taxon>Fungi incertae sedis</taxon>
        <taxon>Microsporidia</taxon>
        <taxon>Nosematidae</taxon>
        <taxon>Nosema</taxon>
    </lineage>
</organism>
<evidence type="ECO:0000256" key="2">
    <source>
        <dbReference type="ARBA" id="ARBA00022801"/>
    </source>
</evidence>
<evidence type="ECO:0000256" key="3">
    <source>
        <dbReference type="ARBA" id="ARBA00048707"/>
    </source>
</evidence>
<proteinExistence type="predicted"/>
<dbReference type="EC" id="3.1.1.29" evidence="1"/>
<comment type="catalytic activity">
    <reaction evidence="3">
        <text>an N-acyl-L-alpha-aminoacyl-tRNA + H2O = an N-acyl-L-amino acid + a tRNA + H(+)</text>
        <dbReference type="Rhea" id="RHEA:54448"/>
        <dbReference type="Rhea" id="RHEA-COMP:10123"/>
        <dbReference type="Rhea" id="RHEA-COMP:13883"/>
        <dbReference type="ChEBI" id="CHEBI:15377"/>
        <dbReference type="ChEBI" id="CHEBI:15378"/>
        <dbReference type="ChEBI" id="CHEBI:59874"/>
        <dbReference type="ChEBI" id="CHEBI:78442"/>
        <dbReference type="ChEBI" id="CHEBI:138191"/>
        <dbReference type="EC" id="3.1.1.29"/>
    </reaction>
</comment>
<name>A0A9P6GYE9_9MICR</name>
<gene>
    <name evidence="5" type="primary">pth_1</name>
    <name evidence="5" type="ORF">NGRA_1732</name>
</gene>
<dbReference type="Gene3D" id="3.40.1490.10">
    <property type="entry name" value="Bit1"/>
    <property type="match status" value="1"/>
</dbReference>
<dbReference type="OrthoDB" id="1733656at2759"/>
<dbReference type="Proteomes" id="UP000740883">
    <property type="component" value="Unassembled WGS sequence"/>
</dbReference>
<protein>
    <recommendedName>
        <fullName evidence="1">peptidyl-tRNA hydrolase</fullName>
        <ecNumber evidence="1">3.1.1.29</ecNumber>
    </recommendedName>
</protein>
<reference evidence="5 6" key="1">
    <citation type="journal article" date="2020" name="Genome Biol. Evol.">
        <title>Comparative genomics of strictly vertically transmitted, feminizing microsporidia endosymbionts of amphipod crustaceans.</title>
        <authorList>
            <person name="Cormier A."/>
            <person name="Chebbi M.A."/>
            <person name="Giraud I."/>
            <person name="Wattier R."/>
            <person name="Teixeira M."/>
            <person name="Gilbert C."/>
            <person name="Rigaud T."/>
            <person name="Cordaux R."/>
        </authorList>
    </citation>
    <scope>NUCLEOTIDE SEQUENCE [LARGE SCALE GENOMIC DNA]</scope>
    <source>
        <strain evidence="5 6">Ou3-Ou53</strain>
    </source>
</reference>
<dbReference type="InterPro" id="IPR002833">
    <property type="entry name" value="PTH2"/>
</dbReference>
<dbReference type="GO" id="GO:0004045">
    <property type="term" value="F:peptidyl-tRNA hydrolase activity"/>
    <property type="evidence" value="ECO:0007669"/>
    <property type="project" value="UniProtKB-EC"/>
</dbReference>
<dbReference type="Pfam" id="PF01981">
    <property type="entry name" value="PTH2"/>
    <property type="match status" value="1"/>
</dbReference>
<sequence>MKEYFYFSIIVILISYIFLGQPTKKSIKKKKRHPSGDYVLKIIVNEQKKKDCKLIIDVLKKSVFEIVPILFEDTSLYNKWRSCGEGKVVLIGKEEDLGTICSTSKEQNIPCYLYDDVMVVVGPGLKKDINKYTGHLKLF</sequence>
<comment type="caution">
    <text evidence="5">The sequence shown here is derived from an EMBL/GenBank/DDBJ whole genome shotgun (WGS) entry which is preliminary data.</text>
</comment>